<dbReference type="Gene3D" id="3.30.470.20">
    <property type="entry name" value="ATP-grasp fold, B domain"/>
    <property type="match status" value="1"/>
</dbReference>
<dbReference type="Proteomes" id="UP000597338">
    <property type="component" value="Unassembled WGS sequence"/>
</dbReference>
<dbReference type="SUPFAM" id="SSF56059">
    <property type="entry name" value="Glutathione synthetase ATP-binding domain-like"/>
    <property type="match status" value="1"/>
</dbReference>
<proteinExistence type="predicted"/>
<dbReference type="InterPro" id="IPR002192">
    <property type="entry name" value="PPDK_AMP/ATP-bd"/>
</dbReference>
<dbReference type="InterPro" id="IPR013815">
    <property type="entry name" value="ATP_grasp_subdomain_1"/>
</dbReference>
<name>A0ABQ1LT24_9SPHI</name>
<feature type="domain" description="PEP-utilising enzyme mobile" evidence="1">
    <location>
        <begin position="794"/>
        <end position="863"/>
    </location>
</feature>
<dbReference type="Pfam" id="PF00391">
    <property type="entry name" value="PEP-utilizers"/>
    <property type="match status" value="1"/>
</dbReference>
<evidence type="ECO:0000313" key="3">
    <source>
        <dbReference type="EMBL" id="GGC28665.1"/>
    </source>
</evidence>
<feature type="domain" description="Pyruvate phosphate dikinase AMP/ATP-binding" evidence="2">
    <location>
        <begin position="65"/>
        <end position="290"/>
    </location>
</feature>
<dbReference type="SUPFAM" id="SSF52009">
    <property type="entry name" value="Phosphohistidine domain"/>
    <property type="match status" value="1"/>
</dbReference>
<dbReference type="PANTHER" id="PTHR43615">
    <property type="entry name" value="PHOSPHOENOLPYRUVATE SYNTHASE-RELATED"/>
    <property type="match status" value="1"/>
</dbReference>
<accession>A0ABQ1LT24</accession>
<keyword evidence="4" id="KW-1185">Reference proteome</keyword>
<organism evidence="3 4">
    <name type="scientific">Parapedobacter defluvii</name>
    <dbReference type="NCBI Taxonomy" id="2045106"/>
    <lineage>
        <taxon>Bacteria</taxon>
        <taxon>Pseudomonadati</taxon>
        <taxon>Bacteroidota</taxon>
        <taxon>Sphingobacteriia</taxon>
        <taxon>Sphingobacteriales</taxon>
        <taxon>Sphingobacteriaceae</taxon>
        <taxon>Parapedobacter</taxon>
    </lineage>
</organism>
<dbReference type="InterPro" id="IPR051549">
    <property type="entry name" value="PEP_Utilizing_Enz"/>
</dbReference>
<evidence type="ECO:0000259" key="2">
    <source>
        <dbReference type="Pfam" id="PF01326"/>
    </source>
</evidence>
<dbReference type="PANTHER" id="PTHR43615:SF1">
    <property type="entry name" value="PPDK_N DOMAIN-CONTAINING PROTEIN"/>
    <property type="match status" value="1"/>
</dbReference>
<dbReference type="InterPro" id="IPR008279">
    <property type="entry name" value="PEP-util_enz_mobile_dom"/>
</dbReference>
<protein>
    <submittedName>
        <fullName evidence="3">Phosphoenolpyruvate synthase</fullName>
    </submittedName>
</protein>
<dbReference type="InterPro" id="IPR036637">
    <property type="entry name" value="Phosphohistidine_dom_sf"/>
</dbReference>
<dbReference type="Gene3D" id="3.50.30.10">
    <property type="entry name" value="Phosphohistidine domain"/>
    <property type="match status" value="1"/>
</dbReference>
<evidence type="ECO:0000259" key="1">
    <source>
        <dbReference type="Pfam" id="PF00391"/>
    </source>
</evidence>
<reference evidence="4" key="1">
    <citation type="journal article" date="2019" name="Int. J. Syst. Evol. Microbiol.">
        <title>The Global Catalogue of Microorganisms (GCM) 10K type strain sequencing project: providing services to taxonomists for standard genome sequencing and annotation.</title>
        <authorList>
            <consortium name="The Broad Institute Genomics Platform"/>
            <consortium name="The Broad Institute Genome Sequencing Center for Infectious Disease"/>
            <person name="Wu L."/>
            <person name="Ma J."/>
        </authorList>
    </citation>
    <scope>NUCLEOTIDE SEQUENCE [LARGE SCALE GENOMIC DNA]</scope>
    <source>
        <strain evidence="4">CGMCC 1.15342</strain>
    </source>
</reference>
<dbReference type="EMBL" id="BMIK01000006">
    <property type="protein sequence ID" value="GGC28665.1"/>
    <property type="molecule type" value="Genomic_DNA"/>
</dbReference>
<dbReference type="Gene3D" id="3.30.1490.20">
    <property type="entry name" value="ATP-grasp fold, A domain"/>
    <property type="match status" value="1"/>
</dbReference>
<evidence type="ECO:0000313" key="4">
    <source>
        <dbReference type="Proteomes" id="UP000597338"/>
    </source>
</evidence>
<gene>
    <name evidence="3" type="ORF">GCM10011386_20840</name>
</gene>
<sequence>MKFLSSLSLSSQSGYPIGGKAAQLQKLGEMGFEVPKWGVIPATELINRLPFGYEELPPTELLGYIEHADIPETVLAAIGSYFQESIFLAVRSSAIGEDGENHSFAGQFESYLYVPKEEVDVYIKKVWASAFSDRVRSYSEHRGTGGAQPIAVIIQAMVPAEVSGVAFGINPLSGNRQEQVVNAVYGLGEGVVSGTLDADQFIIRGAEIEKRIAEKTHRFSIDWQTGRGTRLETVDRELQRIPALTDEQVRAVCELLKKGERLYGVPLDMEFAWVDDTLYVLQARPVTGLEAMPDTSGEYTLWDNSNIIESYPGVTTPLTFSFVSKSYAGAYRLFCAYLGVSKKVLDRHGHVFANTLGLIKGRIYYNLKTWYHMLSLLPGYRINARYMEKMMGVKARFDLPESERQSKWSAWGAIFGMACKMVWRFLTLPLVRRRFVRLLDRTISEYKRLDLQDKDAHRLMRLYLDFERRLLNEWKAPLLNDFFAMIAFGTLEKQVKKWTGDTYPNLHNDLLCGSADIISTQPIHRCLAIAGSIAQTREIRDLFLREEPRAIWNQLQRPNESALRELKGQMDSFLDDFGERCVGELKLETVSYTQDPARFIRLIQSYVKGGMTATSLNRDVEERLRKDAENVMTGKLKGKPMHRWFFNRLLKTTRRLVSARENLRYERTRAFGVVRQLMVQLGKRFQEAGIVDRETDVFYLTMDELFAYIEGRSVTEDMKFLIALRTAEFKAFKQSAPPPERFATYGVVHRENTFTPAVDQPLLSGDLQGVGCCPGRVKARVRVILDPEGAEPLDGDILVTRSTDPGWTTLFPAASGILVERGSLLSHSAIVSREMGKPCIVGITGLLNVLQTGDWVEMDGSTGQVKRIEGHGNN</sequence>
<comment type="caution">
    <text evidence="3">The sequence shown here is derived from an EMBL/GenBank/DDBJ whole genome shotgun (WGS) entry which is preliminary data.</text>
</comment>
<dbReference type="Pfam" id="PF01326">
    <property type="entry name" value="PPDK_N"/>
    <property type="match status" value="1"/>
</dbReference>